<name>A0A0K2TCK8_LEPSM</name>
<keyword evidence="1" id="KW-1133">Transmembrane helix</keyword>
<proteinExistence type="predicted"/>
<evidence type="ECO:0000313" key="2">
    <source>
        <dbReference type="EMBL" id="CDW23191.1"/>
    </source>
</evidence>
<organism evidence="2">
    <name type="scientific">Lepeophtheirus salmonis</name>
    <name type="common">Salmon louse</name>
    <name type="synonym">Caligus salmonis</name>
    <dbReference type="NCBI Taxonomy" id="72036"/>
    <lineage>
        <taxon>Eukaryota</taxon>
        <taxon>Metazoa</taxon>
        <taxon>Ecdysozoa</taxon>
        <taxon>Arthropoda</taxon>
        <taxon>Crustacea</taxon>
        <taxon>Multicrustacea</taxon>
        <taxon>Hexanauplia</taxon>
        <taxon>Copepoda</taxon>
        <taxon>Siphonostomatoida</taxon>
        <taxon>Caligidae</taxon>
        <taxon>Lepeophtheirus</taxon>
    </lineage>
</organism>
<keyword evidence="1" id="KW-0812">Transmembrane</keyword>
<dbReference type="AlphaFoldDB" id="A0A0K2TCK8"/>
<keyword evidence="1" id="KW-0472">Membrane</keyword>
<protein>
    <submittedName>
        <fullName evidence="2">Uncharacterized protein</fullName>
    </submittedName>
</protein>
<reference evidence="2" key="1">
    <citation type="submission" date="2014-05" db="EMBL/GenBank/DDBJ databases">
        <authorList>
            <person name="Chronopoulou M."/>
        </authorList>
    </citation>
    <scope>NUCLEOTIDE SEQUENCE</scope>
    <source>
        <tissue evidence="2">Whole organism</tissue>
    </source>
</reference>
<evidence type="ECO:0000256" key="1">
    <source>
        <dbReference type="SAM" id="Phobius"/>
    </source>
</evidence>
<accession>A0A0K2TCK8</accession>
<sequence length="89" mass="10588">MTSLFILTLCLFFCSLHLFFYFLSIFVMILIHFHKNSKKIGKKVNKFKQKIRGNNSFKKRGGSKTKFNKRAFLLSLGLRNTIRHYNRNP</sequence>
<feature type="transmembrane region" description="Helical" evidence="1">
    <location>
        <begin position="6"/>
        <end position="33"/>
    </location>
</feature>
<dbReference type="EMBL" id="HACA01005830">
    <property type="protein sequence ID" value="CDW23191.1"/>
    <property type="molecule type" value="Transcribed_RNA"/>
</dbReference>